<dbReference type="Gene3D" id="3.60.15.10">
    <property type="entry name" value="Ribonuclease Z/Hydroxyacylglutathione hydrolase-like"/>
    <property type="match status" value="1"/>
</dbReference>
<dbReference type="AlphaFoldDB" id="A0A7M2RDE5"/>
<dbReference type="Pfam" id="PF13567">
    <property type="entry name" value="DUF4131"/>
    <property type="match status" value="1"/>
</dbReference>
<dbReference type="GO" id="GO:0030420">
    <property type="term" value="P:establishment of competence for transformation"/>
    <property type="evidence" value="ECO:0007669"/>
    <property type="project" value="InterPro"/>
</dbReference>
<evidence type="ECO:0000259" key="7">
    <source>
        <dbReference type="SMART" id="SM00849"/>
    </source>
</evidence>
<keyword evidence="9" id="KW-1185">Reference proteome</keyword>
<dbReference type="PANTHER" id="PTHR30619">
    <property type="entry name" value="DNA INTERNALIZATION/COMPETENCE PROTEIN COMEC/REC2"/>
    <property type="match status" value="1"/>
</dbReference>
<feature type="transmembrane region" description="Helical" evidence="6">
    <location>
        <begin position="402"/>
        <end position="421"/>
    </location>
</feature>
<evidence type="ECO:0000256" key="1">
    <source>
        <dbReference type="ARBA" id="ARBA00004651"/>
    </source>
</evidence>
<evidence type="ECO:0000256" key="5">
    <source>
        <dbReference type="ARBA" id="ARBA00023136"/>
    </source>
</evidence>
<dbReference type="SUPFAM" id="SSF56281">
    <property type="entry name" value="Metallo-hydrolase/oxidoreductase"/>
    <property type="match status" value="1"/>
</dbReference>
<feature type="domain" description="Metallo-beta-lactamase" evidence="7">
    <location>
        <begin position="463"/>
        <end position="666"/>
    </location>
</feature>
<comment type="subcellular location">
    <subcellularLocation>
        <location evidence="1">Cell membrane</location>
        <topology evidence="1">Multi-pass membrane protein</topology>
    </subcellularLocation>
</comment>
<dbReference type="InterPro" id="IPR001279">
    <property type="entry name" value="Metallo-B-lactamas"/>
</dbReference>
<dbReference type="GO" id="GO:0005886">
    <property type="term" value="C:plasma membrane"/>
    <property type="evidence" value="ECO:0007669"/>
    <property type="project" value="UniProtKB-SubCell"/>
</dbReference>
<keyword evidence="2" id="KW-1003">Cell membrane</keyword>
<accession>A0A7M2RDE5</accession>
<reference evidence="8 9" key="1">
    <citation type="submission" date="2020-10" db="EMBL/GenBank/DDBJ databases">
        <title>Blautia liquoris sp.nov., isolated from the mud in a fermentation cellar used for the production of Chinese strong-flavoured liquor.</title>
        <authorList>
            <person name="Lu L."/>
        </authorList>
    </citation>
    <scope>NUCLEOTIDE SEQUENCE [LARGE SCALE GENOMIC DNA]</scope>
    <source>
        <strain evidence="8 9">LZLJ-3</strain>
    </source>
</reference>
<dbReference type="InterPro" id="IPR025405">
    <property type="entry name" value="DUF4131"/>
</dbReference>
<proteinExistence type="predicted"/>
<feature type="transmembrane region" description="Helical" evidence="6">
    <location>
        <begin position="196"/>
        <end position="213"/>
    </location>
</feature>
<feature type="transmembrane region" description="Helical" evidence="6">
    <location>
        <begin position="219"/>
        <end position="236"/>
    </location>
</feature>
<dbReference type="Proteomes" id="UP000593601">
    <property type="component" value="Chromosome"/>
</dbReference>
<dbReference type="InterPro" id="IPR035681">
    <property type="entry name" value="ComA-like_MBL"/>
</dbReference>
<feature type="transmembrane region" description="Helical" evidence="6">
    <location>
        <begin position="361"/>
        <end position="382"/>
    </location>
</feature>
<dbReference type="InterPro" id="IPR004477">
    <property type="entry name" value="ComEC_N"/>
</dbReference>
<feature type="transmembrane region" description="Helical" evidence="6">
    <location>
        <begin position="428"/>
        <end position="448"/>
    </location>
</feature>
<dbReference type="PANTHER" id="PTHR30619:SF1">
    <property type="entry name" value="RECOMBINATION PROTEIN 2"/>
    <property type="match status" value="1"/>
</dbReference>
<keyword evidence="3 6" id="KW-0812">Transmembrane</keyword>
<keyword evidence="5 6" id="KW-0472">Membrane</keyword>
<dbReference type="SMART" id="SM00849">
    <property type="entry name" value="Lactamase_B"/>
    <property type="match status" value="1"/>
</dbReference>
<organism evidence="8 9">
    <name type="scientific">Blautia liquoris</name>
    <dbReference type="NCBI Taxonomy" id="2779518"/>
    <lineage>
        <taxon>Bacteria</taxon>
        <taxon>Bacillati</taxon>
        <taxon>Bacillota</taxon>
        <taxon>Clostridia</taxon>
        <taxon>Lachnospirales</taxon>
        <taxon>Lachnospiraceae</taxon>
        <taxon>Blautia</taxon>
    </lineage>
</organism>
<name>A0A7M2RDE5_9FIRM</name>
<dbReference type="KEGG" id="bliq:INP51_09975"/>
<dbReference type="InterPro" id="IPR036866">
    <property type="entry name" value="RibonucZ/Hydroxyglut_hydro"/>
</dbReference>
<gene>
    <name evidence="8" type="ORF">INP51_09975</name>
</gene>
<dbReference type="InterPro" id="IPR004797">
    <property type="entry name" value="Competence_ComEC/Rec2"/>
</dbReference>
<dbReference type="NCBIfam" id="TIGR00360">
    <property type="entry name" value="ComEC_N-term"/>
    <property type="match status" value="1"/>
</dbReference>
<evidence type="ECO:0000313" key="9">
    <source>
        <dbReference type="Proteomes" id="UP000593601"/>
    </source>
</evidence>
<dbReference type="Pfam" id="PF00753">
    <property type="entry name" value="Lactamase_B"/>
    <property type="match status" value="1"/>
</dbReference>
<dbReference type="Pfam" id="PF03772">
    <property type="entry name" value="Competence"/>
    <property type="match status" value="1"/>
</dbReference>
<keyword evidence="4 6" id="KW-1133">Transmembrane helix</keyword>
<sequence length="728" mass="82014">MEKSVQVTGQIYQRVRKENSIQYYLKNTELLRLENSKIQEIIPIPLNHKLLITIAKEKEDTVYKVGSIVRVSGTLKHPAPPTNPGQFDSFAYYQSLGIGYTMFAEKTEVLRIQNKMPEKAQQLKETMEDDLLLMLPKRHAGVLIAMLLGDSGYEEAETKINYQAGGVLHILSISGLHLSLLGMGCYRLFRRCALPTWIAALGAASVMIFYSWLTGNHVATLRALVMFIVNLGAKVFKRSYDPLPSLSLSLILLLIGNPQYLFYSGFQLSYAAVLGVSVIYPVWHTWIPKSVCAKNYHRKKYIRLFCDAILSGSIISLSTLPFVCRYFYEIPLLGIIPNLLILPTMNFVMIPGILGMAAGHFSLFAGRIILLPAWGILELYEIVMKAIRSIPGSVWICGQPQLWQMIVYYAAFFGVTCMLYVKKEKTNFIKIWSASAVIIAAALFTLTFRDDKLDKITVLDVGQGDGIVIHGKDYCYLIDGGSTSEQKVGEYRILPFLKSQGIRDIDGIVLTHPDEDHMNGILELLKKVENQETALKIHHIFLPLWMKGDKESLPFIQFSRRQKIAVSYLQKGDQICNGDLCMDVLHPDTGDYKEEPNAGCVTLGVHIREFDALLTGDLEGKGEEKVSEDLNRFDYLKVGHHGSKNSSSEQFLDKVQPEVAVISCGRKNRYGHPHSELIDRLSERKIDIHTTPESGAVTVSLRKDCYYVHTFYPMCRTTPCLSCGERQE</sequence>
<feature type="transmembrane region" description="Helical" evidence="6">
    <location>
        <begin position="334"/>
        <end position="354"/>
    </location>
</feature>
<evidence type="ECO:0000256" key="3">
    <source>
        <dbReference type="ARBA" id="ARBA00022692"/>
    </source>
</evidence>
<evidence type="ECO:0000256" key="4">
    <source>
        <dbReference type="ARBA" id="ARBA00022989"/>
    </source>
</evidence>
<dbReference type="NCBIfam" id="TIGR00361">
    <property type="entry name" value="ComEC_Rec2"/>
    <property type="match status" value="1"/>
</dbReference>
<protein>
    <submittedName>
        <fullName evidence="8">DNA internalization-related competence protein ComEC/Rec2</fullName>
    </submittedName>
</protein>
<dbReference type="InterPro" id="IPR052159">
    <property type="entry name" value="Competence_DNA_uptake"/>
</dbReference>
<dbReference type="EMBL" id="CP063304">
    <property type="protein sequence ID" value="QOV18345.1"/>
    <property type="molecule type" value="Genomic_DNA"/>
</dbReference>
<evidence type="ECO:0000313" key="8">
    <source>
        <dbReference type="EMBL" id="QOV18345.1"/>
    </source>
</evidence>
<evidence type="ECO:0000256" key="6">
    <source>
        <dbReference type="SAM" id="Phobius"/>
    </source>
</evidence>
<dbReference type="CDD" id="cd07731">
    <property type="entry name" value="ComA-like_MBL-fold"/>
    <property type="match status" value="1"/>
</dbReference>
<feature type="transmembrane region" description="Helical" evidence="6">
    <location>
        <begin position="243"/>
        <end position="262"/>
    </location>
</feature>
<feature type="transmembrane region" description="Helical" evidence="6">
    <location>
        <begin position="308"/>
        <end position="328"/>
    </location>
</feature>
<evidence type="ECO:0000256" key="2">
    <source>
        <dbReference type="ARBA" id="ARBA00022475"/>
    </source>
</evidence>
<feature type="transmembrane region" description="Helical" evidence="6">
    <location>
        <begin position="268"/>
        <end position="287"/>
    </location>
</feature>